<dbReference type="Proteomes" id="UP001497493">
    <property type="component" value="Chromosome"/>
</dbReference>
<evidence type="ECO:0000313" key="1">
    <source>
        <dbReference type="EMBL" id="CAL1240326.1"/>
    </source>
</evidence>
<organism evidence="1 2">
    <name type="scientific">Candidatus Methylocalor cossyra</name>
    <dbReference type="NCBI Taxonomy" id="3108543"/>
    <lineage>
        <taxon>Bacteria</taxon>
        <taxon>Pseudomonadati</taxon>
        <taxon>Pseudomonadota</taxon>
        <taxon>Gammaproteobacteria</taxon>
        <taxon>Methylococcales</taxon>
        <taxon>Methylococcaceae</taxon>
        <taxon>Candidatus Methylocalor</taxon>
    </lineage>
</organism>
<name>A0ABM9NI82_9GAMM</name>
<dbReference type="EMBL" id="OZ026884">
    <property type="protein sequence ID" value="CAL1240326.1"/>
    <property type="molecule type" value="Genomic_DNA"/>
</dbReference>
<reference evidence="1 2" key="1">
    <citation type="submission" date="2024-04" db="EMBL/GenBank/DDBJ databases">
        <authorList>
            <person name="Cremers G."/>
        </authorList>
    </citation>
    <scope>NUCLEOTIDE SEQUENCE [LARGE SCALE GENOMIC DNA]</scope>
    <source>
        <strain evidence="1">MeCH1-AG</strain>
    </source>
</reference>
<protein>
    <submittedName>
        <fullName evidence="1">Uncharacterized protein</fullName>
    </submittedName>
</protein>
<proteinExistence type="predicted"/>
<accession>A0ABM9NI82</accession>
<evidence type="ECO:0000313" key="2">
    <source>
        <dbReference type="Proteomes" id="UP001497493"/>
    </source>
</evidence>
<sequence>MHVSDICDFHLSSRFKEKITIKGKPGSMLFVRQT</sequence>
<keyword evidence="2" id="KW-1185">Reference proteome</keyword>
<gene>
    <name evidence="1" type="ORF">MECH1_V1_1550</name>
</gene>